<dbReference type="InterPro" id="IPR021109">
    <property type="entry name" value="Peptidase_aspartic_dom_sf"/>
</dbReference>
<feature type="domain" description="DUF1758" evidence="1">
    <location>
        <begin position="7"/>
        <end position="132"/>
    </location>
</feature>
<gene>
    <name evidence="2" type="ORF">GCK32_004043</name>
</gene>
<dbReference type="Pfam" id="PF05585">
    <property type="entry name" value="DUF1758"/>
    <property type="match status" value="1"/>
</dbReference>
<dbReference type="AlphaFoldDB" id="A0AAN8IN54"/>
<dbReference type="InterPro" id="IPR008737">
    <property type="entry name" value="DUF1758"/>
</dbReference>
<comment type="caution">
    <text evidence="2">The sequence shown here is derived from an EMBL/GenBank/DDBJ whole genome shotgun (WGS) entry which is preliminary data.</text>
</comment>
<evidence type="ECO:0000259" key="1">
    <source>
        <dbReference type="Pfam" id="PF05585"/>
    </source>
</evidence>
<dbReference type="EMBL" id="WIXE01008164">
    <property type="protein sequence ID" value="KAK5979636.1"/>
    <property type="molecule type" value="Genomic_DNA"/>
</dbReference>
<evidence type="ECO:0000313" key="3">
    <source>
        <dbReference type="Proteomes" id="UP001331761"/>
    </source>
</evidence>
<name>A0AAN8IN54_TRICO</name>
<evidence type="ECO:0000313" key="2">
    <source>
        <dbReference type="EMBL" id="KAK5979636.1"/>
    </source>
</evidence>
<organism evidence="2 3">
    <name type="scientific">Trichostrongylus colubriformis</name>
    <name type="common">Black scour worm</name>
    <dbReference type="NCBI Taxonomy" id="6319"/>
    <lineage>
        <taxon>Eukaryota</taxon>
        <taxon>Metazoa</taxon>
        <taxon>Ecdysozoa</taxon>
        <taxon>Nematoda</taxon>
        <taxon>Chromadorea</taxon>
        <taxon>Rhabditida</taxon>
        <taxon>Rhabditina</taxon>
        <taxon>Rhabditomorpha</taxon>
        <taxon>Strongyloidea</taxon>
        <taxon>Trichostrongylidae</taxon>
        <taxon>Trichostrongylus</taxon>
    </lineage>
</organism>
<accession>A0AAN8IN54</accession>
<dbReference type="Gene3D" id="2.40.70.10">
    <property type="entry name" value="Acid Proteases"/>
    <property type="match status" value="1"/>
</dbReference>
<keyword evidence="3" id="KW-1185">Reference proteome</keyword>
<protein>
    <recommendedName>
        <fullName evidence="1">DUF1758 domain-containing protein</fullName>
    </recommendedName>
</protein>
<proteinExistence type="predicted"/>
<reference evidence="2 3" key="1">
    <citation type="submission" date="2019-10" db="EMBL/GenBank/DDBJ databases">
        <title>Assembly and Annotation for the nematode Trichostrongylus colubriformis.</title>
        <authorList>
            <person name="Martin J."/>
        </authorList>
    </citation>
    <scope>NUCLEOTIDE SEQUENCE [LARGE SCALE GENOMIC DNA]</scope>
    <source>
        <strain evidence="2">G859</strain>
        <tissue evidence="2">Whole worm</tissue>
    </source>
</reference>
<sequence>MCAEVEVFNPNTPEQAVKTTAFLDSGSSRSYITTELANKLALPTQETEEISMFTFGTEKPVPLSATHHAIGPQTHKGAEILYVKAIQYLTNDLKMVTFREDFEIMTTFTTEPRKPSILISADYFWDIILSDGFYVKSLPSQIVY</sequence>
<dbReference type="Proteomes" id="UP001331761">
    <property type="component" value="Unassembled WGS sequence"/>
</dbReference>